<evidence type="ECO:0000313" key="2">
    <source>
        <dbReference type="Proteomes" id="UP000199691"/>
    </source>
</evidence>
<dbReference type="SUPFAM" id="SSF48452">
    <property type="entry name" value="TPR-like"/>
    <property type="match status" value="1"/>
</dbReference>
<organism evidence="1 2">
    <name type="scientific">Lentzea jiangxiensis</name>
    <dbReference type="NCBI Taxonomy" id="641025"/>
    <lineage>
        <taxon>Bacteria</taxon>
        <taxon>Bacillati</taxon>
        <taxon>Actinomycetota</taxon>
        <taxon>Actinomycetes</taxon>
        <taxon>Pseudonocardiales</taxon>
        <taxon>Pseudonocardiaceae</taxon>
        <taxon>Lentzea</taxon>
    </lineage>
</organism>
<evidence type="ECO:0008006" key="3">
    <source>
        <dbReference type="Google" id="ProtNLM"/>
    </source>
</evidence>
<evidence type="ECO:0000313" key="1">
    <source>
        <dbReference type="EMBL" id="SDP98251.1"/>
    </source>
</evidence>
<dbReference type="InterPro" id="IPR011990">
    <property type="entry name" value="TPR-like_helical_dom_sf"/>
</dbReference>
<reference evidence="2" key="1">
    <citation type="submission" date="2016-10" db="EMBL/GenBank/DDBJ databases">
        <authorList>
            <person name="Varghese N."/>
            <person name="Submissions S."/>
        </authorList>
    </citation>
    <scope>NUCLEOTIDE SEQUENCE [LARGE SCALE GENOMIC DNA]</scope>
    <source>
        <strain evidence="2">CGMCC 4.6609</strain>
    </source>
</reference>
<keyword evidence="2" id="KW-1185">Reference proteome</keyword>
<protein>
    <recommendedName>
        <fullName evidence="3">Tetratricopeptide repeat-containing protein</fullName>
    </recommendedName>
</protein>
<gene>
    <name evidence="1" type="ORF">SAMN05421507_13716</name>
</gene>
<sequence>MRAAHWQAKGRSAAAAAEFAECVRCFRREGSPGAPVDDNNLAYLLLRSANNLVALGSFDEALRQAEEVSELFAAHGAVMGEARALQSIGIIRQTQGAQEEAEARLPDAIATFERDACRSHQANTLAKLASSSDAMDDAVTSHRK</sequence>
<accession>A0A1H0X5M3</accession>
<proteinExistence type="predicted"/>
<dbReference type="Proteomes" id="UP000199691">
    <property type="component" value="Unassembled WGS sequence"/>
</dbReference>
<dbReference type="Gene3D" id="1.25.40.10">
    <property type="entry name" value="Tetratricopeptide repeat domain"/>
    <property type="match status" value="1"/>
</dbReference>
<name>A0A1H0X5M3_9PSEU</name>
<dbReference type="AlphaFoldDB" id="A0A1H0X5M3"/>
<dbReference type="STRING" id="641025.SAMN05421507_13716"/>
<dbReference type="EMBL" id="FNIX01000037">
    <property type="protein sequence ID" value="SDP98251.1"/>
    <property type="molecule type" value="Genomic_DNA"/>
</dbReference>